<dbReference type="Pfam" id="PF00440">
    <property type="entry name" value="TetR_N"/>
    <property type="match status" value="1"/>
</dbReference>
<keyword evidence="7" id="KW-1185">Reference proteome</keyword>
<dbReference type="GO" id="GO:0003700">
    <property type="term" value="F:DNA-binding transcription factor activity"/>
    <property type="evidence" value="ECO:0007669"/>
    <property type="project" value="TreeGrafter"/>
</dbReference>
<reference evidence="6 7" key="1">
    <citation type="journal article" date="2019" name="Emerg. Microbes Infect.">
        <title>Comprehensive subspecies identification of 175 nontuberculous mycobacteria species based on 7547 genomic profiles.</title>
        <authorList>
            <person name="Matsumoto Y."/>
            <person name="Kinjo T."/>
            <person name="Motooka D."/>
            <person name="Nabeya D."/>
            <person name="Jung N."/>
            <person name="Uechi K."/>
            <person name="Horii T."/>
            <person name="Iida T."/>
            <person name="Fujita J."/>
            <person name="Nakamura S."/>
        </authorList>
    </citation>
    <scope>NUCLEOTIDE SEQUENCE [LARGE SCALE GENOMIC DNA]</scope>
    <source>
        <strain evidence="6 7">JCM 6370</strain>
    </source>
</reference>
<dbReference type="AlphaFoldDB" id="A0A7I7UFZ1"/>
<proteinExistence type="predicted"/>
<feature type="domain" description="HTH tetR-type" evidence="5">
    <location>
        <begin position="1"/>
        <end position="54"/>
    </location>
</feature>
<dbReference type="PANTHER" id="PTHR30055">
    <property type="entry name" value="HTH-TYPE TRANSCRIPTIONAL REGULATOR RUTR"/>
    <property type="match status" value="1"/>
</dbReference>
<keyword evidence="3" id="KW-0804">Transcription</keyword>
<dbReference type="Gene3D" id="1.10.357.10">
    <property type="entry name" value="Tetracycline Repressor, domain 2"/>
    <property type="match status" value="1"/>
</dbReference>
<feature type="DNA-binding region" description="H-T-H motif" evidence="4">
    <location>
        <begin position="17"/>
        <end position="36"/>
    </location>
</feature>
<sequence length="194" mass="21443">MAAAHELFTTNGYRGTTTREISRRAGIAEPTLFRHFGSKAELFETTILEPFGEFIDKWIASWQDYSTATSVEQMAQGLVEGLFTLVRQDRKLFQELIEARTDPTNDLHTSAVAISSRMREGLRAVQDTGLEIADARHLEHLDPPATIATVAAMVIGAVLLDDWIVPAGMRAPSQSRMISEMTKMVTHGITGRPS</sequence>
<organism evidence="6 7">
    <name type="scientific">Mycolicibacterium pulveris</name>
    <name type="common">Mycobacterium pulveris</name>
    <dbReference type="NCBI Taxonomy" id="36813"/>
    <lineage>
        <taxon>Bacteria</taxon>
        <taxon>Bacillati</taxon>
        <taxon>Actinomycetota</taxon>
        <taxon>Actinomycetes</taxon>
        <taxon>Mycobacteriales</taxon>
        <taxon>Mycobacteriaceae</taxon>
        <taxon>Mycolicibacterium</taxon>
    </lineage>
</organism>
<dbReference type="InterPro" id="IPR050109">
    <property type="entry name" value="HTH-type_TetR-like_transc_reg"/>
</dbReference>
<evidence type="ECO:0000313" key="6">
    <source>
        <dbReference type="EMBL" id="BBY80217.1"/>
    </source>
</evidence>
<dbReference type="GO" id="GO:0000976">
    <property type="term" value="F:transcription cis-regulatory region binding"/>
    <property type="evidence" value="ECO:0007669"/>
    <property type="project" value="TreeGrafter"/>
</dbReference>
<name>A0A7I7UFZ1_MYCPV</name>
<evidence type="ECO:0000256" key="3">
    <source>
        <dbReference type="ARBA" id="ARBA00023163"/>
    </source>
</evidence>
<keyword evidence="2 4" id="KW-0238">DNA-binding</keyword>
<dbReference type="PANTHER" id="PTHR30055:SF234">
    <property type="entry name" value="HTH-TYPE TRANSCRIPTIONAL REGULATOR BETI"/>
    <property type="match status" value="1"/>
</dbReference>
<evidence type="ECO:0000313" key="7">
    <source>
        <dbReference type="Proteomes" id="UP000467252"/>
    </source>
</evidence>
<dbReference type="PROSITE" id="PS01081">
    <property type="entry name" value="HTH_TETR_1"/>
    <property type="match status" value="1"/>
</dbReference>
<evidence type="ECO:0000256" key="2">
    <source>
        <dbReference type="ARBA" id="ARBA00023125"/>
    </source>
</evidence>
<dbReference type="RefSeq" id="WP_235674489.1">
    <property type="nucleotide sequence ID" value="NZ_AP022599.1"/>
</dbReference>
<evidence type="ECO:0000256" key="1">
    <source>
        <dbReference type="ARBA" id="ARBA00023015"/>
    </source>
</evidence>
<dbReference type="InterPro" id="IPR009057">
    <property type="entry name" value="Homeodomain-like_sf"/>
</dbReference>
<dbReference type="InterPro" id="IPR001647">
    <property type="entry name" value="HTH_TetR"/>
</dbReference>
<dbReference type="PROSITE" id="PS50977">
    <property type="entry name" value="HTH_TETR_2"/>
    <property type="match status" value="1"/>
</dbReference>
<dbReference type="Proteomes" id="UP000467252">
    <property type="component" value="Chromosome"/>
</dbReference>
<dbReference type="SUPFAM" id="SSF46689">
    <property type="entry name" value="Homeodomain-like"/>
    <property type="match status" value="1"/>
</dbReference>
<dbReference type="EMBL" id="AP022599">
    <property type="protein sequence ID" value="BBY80217.1"/>
    <property type="molecule type" value="Genomic_DNA"/>
</dbReference>
<accession>A0A7I7UFZ1</accession>
<gene>
    <name evidence="6" type="ORF">MPUL_13750</name>
</gene>
<dbReference type="InterPro" id="IPR023772">
    <property type="entry name" value="DNA-bd_HTH_TetR-type_CS"/>
</dbReference>
<protein>
    <submittedName>
        <fullName evidence="6">TetR family transcriptional regulator</fullName>
    </submittedName>
</protein>
<keyword evidence="1" id="KW-0805">Transcription regulation</keyword>
<evidence type="ECO:0000259" key="5">
    <source>
        <dbReference type="PROSITE" id="PS50977"/>
    </source>
</evidence>
<evidence type="ECO:0000256" key="4">
    <source>
        <dbReference type="PROSITE-ProRule" id="PRU00335"/>
    </source>
</evidence>